<evidence type="ECO:0000313" key="2">
    <source>
        <dbReference type="Proteomes" id="UP001070176"/>
    </source>
</evidence>
<gene>
    <name evidence="1" type="ORF">OEA66_19310</name>
</gene>
<dbReference type="Proteomes" id="UP001070176">
    <property type="component" value="Unassembled WGS sequence"/>
</dbReference>
<proteinExistence type="predicted"/>
<organism evidence="1 2">
    <name type="scientific">Chryseobacterium luquanense</name>
    <dbReference type="NCBI Taxonomy" id="2983766"/>
    <lineage>
        <taxon>Bacteria</taxon>
        <taxon>Pseudomonadati</taxon>
        <taxon>Bacteroidota</taxon>
        <taxon>Flavobacteriia</taxon>
        <taxon>Flavobacteriales</taxon>
        <taxon>Weeksellaceae</taxon>
        <taxon>Chryseobacterium group</taxon>
        <taxon>Chryseobacterium</taxon>
    </lineage>
</organism>
<reference evidence="1" key="1">
    <citation type="submission" date="2022-10" db="EMBL/GenBank/DDBJ databases">
        <title>Chryseobacterium sp. nov., a novel bacterial species.</title>
        <authorList>
            <person name="Cao Y."/>
        </authorList>
    </citation>
    <scope>NUCLEOTIDE SEQUENCE</scope>
    <source>
        <strain evidence="1">KC 927</strain>
    </source>
</reference>
<accession>A0ABT3Y8L1</accession>
<comment type="caution">
    <text evidence="1">The sequence shown here is derived from an EMBL/GenBank/DDBJ whole genome shotgun (WGS) entry which is preliminary data.</text>
</comment>
<dbReference type="EMBL" id="JAOVZV010000026">
    <property type="protein sequence ID" value="MCX8534502.1"/>
    <property type="molecule type" value="Genomic_DNA"/>
</dbReference>
<name>A0ABT3Y8L1_9FLAO</name>
<dbReference type="RefSeq" id="WP_267282942.1">
    <property type="nucleotide sequence ID" value="NZ_JAOVZV010000026.1"/>
</dbReference>
<keyword evidence="2" id="KW-1185">Reference proteome</keyword>
<evidence type="ECO:0000313" key="1">
    <source>
        <dbReference type="EMBL" id="MCX8534502.1"/>
    </source>
</evidence>
<protein>
    <submittedName>
        <fullName evidence="1">Uncharacterized protein</fullName>
    </submittedName>
</protein>
<sequence length="187" mass="19923">MAESKNNIVTHGLSGKVGDLLVFSQRNGKTIVSKAPKERTGELSDKQEAHKLRFQKAVLYAKAVLNDPVKRQLYEAKSDNSIGMSTYNVAVADLLNAPDIEEINLSGYTGNPGDIIKIMATDDFGVVSVNVKIENADGSLVEQGAAVNNGAEWIYTATASNPDLAGDKITVTASDAPANLTEETKTL</sequence>